<dbReference type="EMBL" id="CP027665">
    <property type="protein sequence ID" value="AVO36509.1"/>
    <property type="molecule type" value="Genomic_DNA"/>
</dbReference>
<protein>
    <submittedName>
        <fullName evidence="1">DUF465 domain-containing protein</fullName>
    </submittedName>
</protein>
<sequence>MSHTPHELAEEFPDKIDLMSRLKREDAHFARLADEYHEINRTVHRAETNVEPIEDLAEVELRKKRALLKDQIWTMLSDG</sequence>
<keyword evidence="2" id="KW-1185">Reference proteome</keyword>
<reference evidence="2" key="1">
    <citation type="submission" date="2018-03" db="EMBL/GenBank/DDBJ databases">
        <title>Genomic analysis of the strain SH-1 isolated from shrimp intestine.</title>
        <authorList>
            <person name="Kim Y.-S."/>
            <person name="Kim S.-E."/>
            <person name="Kim K.-H."/>
        </authorList>
    </citation>
    <scope>NUCLEOTIDE SEQUENCE [LARGE SCALE GENOMIC DNA]</scope>
    <source>
        <strain evidence="2">SH-1</strain>
    </source>
</reference>
<dbReference type="Pfam" id="PF04325">
    <property type="entry name" value="DUF465"/>
    <property type="match status" value="1"/>
</dbReference>
<dbReference type="AlphaFoldDB" id="A0A2S0MKV8"/>
<evidence type="ECO:0000313" key="1">
    <source>
        <dbReference type="EMBL" id="AVO36509.1"/>
    </source>
</evidence>
<evidence type="ECO:0000313" key="2">
    <source>
        <dbReference type="Proteomes" id="UP000237655"/>
    </source>
</evidence>
<dbReference type="InterPro" id="IPR007420">
    <property type="entry name" value="DUF465"/>
</dbReference>
<dbReference type="RefSeq" id="WP_106470824.1">
    <property type="nucleotide sequence ID" value="NZ_CP027665.1"/>
</dbReference>
<dbReference type="KEGG" id="thas:C6Y53_01505"/>
<dbReference type="Proteomes" id="UP000237655">
    <property type="component" value="Chromosome"/>
</dbReference>
<organism evidence="1 2">
    <name type="scientific">Pukyongiella litopenaei</name>
    <dbReference type="NCBI Taxonomy" id="2605946"/>
    <lineage>
        <taxon>Bacteria</taxon>
        <taxon>Pseudomonadati</taxon>
        <taxon>Pseudomonadota</taxon>
        <taxon>Alphaproteobacteria</taxon>
        <taxon>Rhodobacterales</taxon>
        <taxon>Paracoccaceae</taxon>
        <taxon>Pukyongiella</taxon>
    </lineage>
</organism>
<name>A0A2S0MKV8_9RHOB</name>
<gene>
    <name evidence="1" type="ORF">C6Y53_01505</name>
</gene>
<dbReference type="Gene3D" id="6.10.280.50">
    <property type="match status" value="1"/>
</dbReference>
<accession>A0A2S0MKV8</accession>
<proteinExistence type="predicted"/>
<dbReference type="InterPro" id="IPR038444">
    <property type="entry name" value="DUF465_sf"/>
</dbReference>